<dbReference type="Proteomes" id="UP000027195">
    <property type="component" value="Unassembled WGS sequence"/>
</dbReference>
<proteinExistence type="predicted"/>
<keyword evidence="4" id="KW-1185">Reference proteome</keyword>
<gene>
    <name evidence="3" type="ORF">BOTBODRAFT_28079</name>
</gene>
<evidence type="ECO:0000256" key="1">
    <source>
        <dbReference type="SAM" id="MobiDB-lite"/>
    </source>
</evidence>
<reference evidence="4" key="1">
    <citation type="journal article" date="2014" name="Proc. Natl. Acad. Sci. U.S.A.">
        <title>Extensive sampling of basidiomycete genomes demonstrates inadequacy of the white-rot/brown-rot paradigm for wood decay fungi.</title>
        <authorList>
            <person name="Riley R."/>
            <person name="Salamov A.A."/>
            <person name="Brown D.W."/>
            <person name="Nagy L.G."/>
            <person name="Floudas D."/>
            <person name="Held B.W."/>
            <person name="Levasseur A."/>
            <person name="Lombard V."/>
            <person name="Morin E."/>
            <person name="Otillar R."/>
            <person name="Lindquist E.A."/>
            <person name="Sun H."/>
            <person name="LaButti K.M."/>
            <person name="Schmutz J."/>
            <person name="Jabbour D."/>
            <person name="Luo H."/>
            <person name="Baker S.E."/>
            <person name="Pisabarro A.G."/>
            <person name="Walton J.D."/>
            <person name="Blanchette R.A."/>
            <person name="Henrissat B."/>
            <person name="Martin F."/>
            <person name="Cullen D."/>
            <person name="Hibbett D.S."/>
            <person name="Grigoriev I.V."/>
        </authorList>
    </citation>
    <scope>NUCLEOTIDE SEQUENCE [LARGE SCALE GENOMIC DNA]</scope>
    <source>
        <strain evidence="4">FD-172 SS1</strain>
    </source>
</reference>
<sequence length="970" mass="103419">MAEAVLEQHPLLDYLREAGDRVDLYMPGGLDGFPSFLEGCDENGKSVSLLDILDGIVENLLALFTFQSSRREFTERFKYVIISSSLLSSSLPTTHPHSAHAVELSFSSTQCDPPGKWREYPQNEPEDSSVGAAPLASSWRVMVASLGATAFLNGYILAALIAFAIARYGTPSEIVEKAPKYSPWSLTLEHLDALITAGDAWDAAVNEAITIVEVDERNVFDSISTPHSPSSTLRVALQSTLHTTHSQSDNIRQLFLPLTSSVELGMLSEMYSPDKSTPLPHSLELQRPASLGNLRTHATPASPSPLEKRSTWSGAHTRQHSGRGRPLLTALLGDVPLDLSLQIPLPVTPQTPHSAGLSESSAEQGIAEERRGSGESFGSAALNVGRERRRHIQSLQMSQEEYSSGSYPASPLGSAHITRVTPMTSPLPPVPVTPNHTQTPSARSSRMSVLQSTRHPLSLSALRQALQTALNSKRYSASHLLALRFEDEEGEDEGYWEDVRSVMALLTSTLEDAAARLKEAMEDEDAEEMRRREGVLASPAPSSSLLGSYELGSGSPGSVSGGRARGGHGRRYGGGSGDSGSGSGSGSGGPVSFAPMPSPLMKFVAHMDSIQLALDAAKEQMLICVAGVQNAQANPDASAELLLAGGAVGVGDGEGSDLGMDEPLSGDAMAMLCYERLRRELGIALWECERGRAPLLEIVNNRENSGAYGDGEDVPSLGHDQDSSGGESDKADLGGLLFDEHGRLSHSRSHSRESSESAPVVYTASSEGHSLDRDTMGLDLGGGHGVDDASEHLLLTSTAQHLPMPGIEQVFESMAGEAVPFSRERSKLSREDRIKLAKAKREAATGSLPGSAERGAHSHSRRHSSGSSLGGYNEVWGPGGEVVQELKSVISLVNERKMMLAADPHRDHRAHPQRPHSSSAASPSLAVSPLSSPSPPRRYTTTPLSPPLQNLLLSPELSPGKTSDLPYLSS</sequence>
<keyword evidence="2" id="KW-1133">Transmembrane helix</keyword>
<feature type="compositionally biased region" description="Basic and acidic residues" evidence="1">
    <location>
        <begin position="719"/>
        <end position="734"/>
    </location>
</feature>
<accession>A0A067MXR8</accession>
<feature type="region of interest" description="Disordered" evidence="1">
    <location>
        <begin position="425"/>
        <end position="444"/>
    </location>
</feature>
<feature type="region of interest" description="Disordered" evidence="1">
    <location>
        <begin position="521"/>
        <end position="592"/>
    </location>
</feature>
<dbReference type="STRING" id="930990.A0A067MXR8"/>
<feature type="region of interest" description="Disordered" evidence="1">
    <location>
        <begin position="294"/>
        <end position="324"/>
    </location>
</feature>
<feature type="region of interest" description="Disordered" evidence="1">
    <location>
        <begin position="837"/>
        <end position="872"/>
    </location>
</feature>
<dbReference type="HOGENOM" id="CLU_012231_0_0_1"/>
<feature type="region of interest" description="Disordered" evidence="1">
    <location>
        <begin position="703"/>
        <end position="734"/>
    </location>
</feature>
<keyword evidence="2" id="KW-0812">Transmembrane</keyword>
<feature type="compositionally biased region" description="Low complexity" evidence="1">
    <location>
        <begin position="915"/>
        <end position="959"/>
    </location>
</feature>
<evidence type="ECO:0000313" key="4">
    <source>
        <dbReference type="Proteomes" id="UP000027195"/>
    </source>
</evidence>
<feature type="region of interest" description="Disordered" evidence="1">
    <location>
        <begin position="348"/>
        <end position="378"/>
    </location>
</feature>
<dbReference type="AlphaFoldDB" id="A0A067MXR8"/>
<feature type="transmembrane region" description="Helical" evidence="2">
    <location>
        <begin position="143"/>
        <end position="166"/>
    </location>
</feature>
<name>A0A067MXR8_BOTB1</name>
<dbReference type="EMBL" id="KL198019">
    <property type="protein sequence ID" value="KDQ19500.1"/>
    <property type="molecule type" value="Genomic_DNA"/>
</dbReference>
<feature type="compositionally biased region" description="Polar residues" evidence="1">
    <location>
        <begin position="348"/>
        <end position="363"/>
    </location>
</feature>
<feature type="compositionally biased region" description="Gly residues" evidence="1">
    <location>
        <begin position="572"/>
        <end position="589"/>
    </location>
</feature>
<evidence type="ECO:0000256" key="2">
    <source>
        <dbReference type="SAM" id="Phobius"/>
    </source>
</evidence>
<evidence type="ECO:0000313" key="3">
    <source>
        <dbReference type="EMBL" id="KDQ19500.1"/>
    </source>
</evidence>
<feature type="compositionally biased region" description="Low complexity" evidence="1">
    <location>
        <begin position="536"/>
        <end position="558"/>
    </location>
</feature>
<dbReference type="OrthoDB" id="21151at2759"/>
<keyword evidence="2" id="KW-0472">Membrane</keyword>
<feature type="compositionally biased region" description="Polar residues" evidence="1">
    <location>
        <begin position="434"/>
        <end position="444"/>
    </location>
</feature>
<protein>
    <submittedName>
        <fullName evidence="3">Uncharacterized protein</fullName>
    </submittedName>
</protein>
<feature type="region of interest" description="Disordered" evidence="1">
    <location>
        <begin position="904"/>
        <end position="970"/>
    </location>
</feature>
<dbReference type="InParanoid" id="A0A067MXR8"/>
<feature type="region of interest" description="Disordered" evidence="1">
    <location>
        <begin position="107"/>
        <end position="129"/>
    </location>
</feature>
<organism evidence="3 4">
    <name type="scientific">Botryobasidium botryosum (strain FD-172 SS1)</name>
    <dbReference type="NCBI Taxonomy" id="930990"/>
    <lineage>
        <taxon>Eukaryota</taxon>
        <taxon>Fungi</taxon>
        <taxon>Dikarya</taxon>
        <taxon>Basidiomycota</taxon>
        <taxon>Agaricomycotina</taxon>
        <taxon>Agaricomycetes</taxon>
        <taxon>Cantharellales</taxon>
        <taxon>Botryobasidiaceae</taxon>
        <taxon>Botryobasidium</taxon>
    </lineage>
</organism>